<dbReference type="Pfam" id="PF08402">
    <property type="entry name" value="TOBE_2"/>
    <property type="match status" value="1"/>
</dbReference>
<dbReference type="SUPFAM" id="SSF50331">
    <property type="entry name" value="MOP-like"/>
    <property type="match status" value="1"/>
</dbReference>
<dbReference type="FunFam" id="3.40.50.300:FF:000425">
    <property type="entry name" value="Probable ABC transporter, ATP-binding subunit"/>
    <property type="match status" value="1"/>
</dbReference>
<evidence type="ECO:0000256" key="2">
    <source>
        <dbReference type="ARBA" id="ARBA00022741"/>
    </source>
</evidence>
<evidence type="ECO:0000313" key="5">
    <source>
        <dbReference type="EMBL" id="VAW86230.1"/>
    </source>
</evidence>
<reference evidence="5" key="1">
    <citation type="submission" date="2018-06" db="EMBL/GenBank/DDBJ databases">
        <authorList>
            <person name="Zhirakovskaya E."/>
        </authorList>
    </citation>
    <scope>NUCLEOTIDE SEQUENCE</scope>
</reference>
<dbReference type="SUPFAM" id="SSF52540">
    <property type="entry name" value="P-loop containing nucleoside triphosphate hydrolases"/>
    <property type="match status" value="1"/>
</dbReference>
<name>A0A3B0ZB65_9ZZZZ</name>
<keyword evidence="3 5" id="KW-0067">ATP-binding</keyword>
<gene>
    <name evidence="5" type="ORF">MNBD_GAMMA16-922</name>
</gene>
<dbReference type="PROSITE" id="PS50893">
    <property type="entry name" value="ABC_TRANSPORTER_2"/>
    <property type="match status" value="1"/>
</dbReference>
<dbReference type="PANTHER" id="PTHR42781:SF4">
    <property type="entry name" value="SPERMIDINE_PUTRESCINE IMPORT ATP-BINDING PROTEIN POTA"/>
    <property type="match status" value="1"/>
</dbReference>
<dbReference type="InterPro" id="IPR003439">
    <property type="entry name" value="ABC_transporter-like_ATP-bd"/>
</dbReference>
<dbReference type="PANTHER" id="PTHR42781">
    <property type="entry name" value="SPERMIDINE/PUTRESCINE IMPORT ATP-BINDING PROTEIN POTA"/>
    <property type="match status" value="1"/>
</dbReference>
<organism evidence="5">
    <name type="scientific">hydrothermal vent metagenome</name>
    <dbReference type="NCBI Taxonomy" id="652676"/>
    <lineage>
        <taxon>unclassified sequences</taxon>
        <taxon>metagenomes</taxon>
        <taxon>ecological metagenomes</taxon>
    </lineage>
</organism>
<dbReference type="Pfam" id="PF00005">
    <property type="entry name" value="ABC_tran"/>
    <property type="match status" value="1"/>
</dbReference>
<dbReference type="GO" id="GO:0005524">
    <property type="term" value="F:ATP binding"/>
    <property type="evidence" value="ECO:0007669"/>
    <property type="project" value="UniProtKB-KW"/>
</dbReference>
<dbReference type="GO" id="GO:0016887">
    <property type="term" value="F:ATP hydrolysis activity"/>
    <property type="evidence" value="ECO:0007669"/>
    <property type="project" value="InterPro"/>
</dbReference>
<sequence length="348" mass="38277">MTPLLDVQGIECQYDGQSIFQNLSLQVNPGSFTCLLGKSGCGKTTALRAIAGFEPVTTGEIVLRGVTASRAGYILAPEKRNIGMVFQDYALFPHMDVMDNICFGLRKISAMAKRKTASQLLKVVGLESFNERYPHELSGGQQQRVALARALAARPDLILMDEPFSNLDVDLRERIGIEVRDILKNEGIASILVTHDQQEAFVLADLIGVMDQGRIVQWDTPPNLYHKPINHFIAEFIGQGVFLKGTLLSPETVETDVGLIKGNIAHTLPTGSKVDVLLRPDDIIPAPDSPLRSKVTQRAFKGASILYTLQLTSGDSILALFPSHYDYNIGEQVGFQLNAQHLIFFSRT</sequence>
<dbReference type="InterPro" id="IPR017871">
    <property type="entry name" value="ABC_transporter-like_CS"/>
</dbReference>
<proteinExistence type="predicted"/>
<keyword evidence="1" id="KW-0813">Transport</keyword>
<dbReference type="InterPro" id="IPR008995">
    <property type="entry name" value="Mo/tungstate-bd_C_term_dom"/>
</dbReference>
<evidence type="ECO:0000256" key="3">
    <source>
        <dbReference type="ARBA" id="ARBA00022840"/>
    </source>
</evidence>
<accession>A0A3B0ZB65</accession>
<evidence type="ECO:0000256" key="1">
    <source>
        <dbReference type="ARBA" id="ARBA00022448"/>
    </source>
</evidence>
<evidence type="ECO:0000259" key="4">
    <source>
        <dbReference type="PROSITE" id="PS50893"/>
    </source>
</evidence>
<dbReference type="GO" id="GO:0022857">
    <property type="term" value="F:transmembrane transporter activity"/>
    <property type="evidence" value="ECO:0007669"/>
    <property type="project" value="InterPro"/>
</dbReference>
<protein>
    <submittedName>
        <fullName evidence="5">Ferric iron ABC transporter, ATP-binding protein</fullName>
    </submittedName>
</protein>
<dbReference type="PROSITE" id="PS00211">
    <property type="entry name" value="ABC_TRANSPORTER_1"/>
    <property type="match status" value="1"/>
</dbReference>
<dbReference type="InterPro" id="IPR050093">
    <property type="entry name" value="ABC_SmlMolc_Importer"/>
</dbReference>
<keyword evidence="2" id="KW-0547">Nucleotide-binding</keyword>
<dbReference type="Gene3D" id="2.40.50.100">
    <property type="match status" value="1"/>
</dbReference>
<dbReference type="AlphaFoldDB" id="A0A3B0ZB65"/>
<dbReference type="Gene3D" id="3.40.50.300">
    <property type="entry name" value="P-loop containing nucleotide triphosphate hydrolases"/>
    <property type="match status" value="1"/>
</dbReference>
<dbReference type="InterPro" id="IPR027417">
    <property type="entry name" value="P-loop_NTPase"/>
</dbReference>
<dbReference type="GO" id="GO:0043190">
    <property type="term" value="C:ATP-binding cassette (ABC) transporter complex"/>
    <property type="evidence" value="ECO:0007669"/>
    <property type="project" value="InterPro"/>
</dbReference>
<feature type="domain" description="ABC transporter" evidence="4">
    <location>
        <begin position="5"/>
        <end position="237"/>
    </location>
</feature>
<dbReference type="SMART" id="SM00382">
    <property type="entry name" value="AAA"/>
    <property type="match status" value="1"/>
</dbReference>
<dbReference type="EMBL" id="UOFO01000088">
    <property type="protein sequence ID" value="VAW86230.1"/>
    <property type="molecule type" value="Genomic_DNA"/>
</dbReference>
<dbReference type="InterPro" id="IPR013611">
    <property type="entry name" value="Transp-assoc_OB_typ2"/>
</dbReference>
<dbReference type="InterPro" id="IPR003593">
    <property type="entry name" value="AAA+_ATPase"/>
</dbReference>